<feature type="transmembrane region" description="Helical" evidence="13">
    <location>
        <begin position="20"/>
        <end position="39"/>
    </location>
</feature>
<dbReference type="PANTHER" id="PTHR30625:SF14">
    <property type="entry name" value="BIOPOLYMER TRANSPORT PROTEIN EXBB"/>
    <property type="match status" value="1"/>
</dbReference>
<dbReference type="RefSeq" id="WP_002686202.1">
    <property type="nucleotide sequence ID" value="NZ_JH600070.1"/>
</dbReference>
<dbReference type="eggNOG" id="COG0811">
    <property type="taxonomic scope" value="Bacteria"/>
</dbReference>
<dbReference type="GO" id="GO:0017038">
    <property type="term" value="P:protein import"/>
    <property type="evidence" value="ECO:0007669"/>
    <property type="project" value="TreeGrafter"/>
</dbReference>
<dbReference type="GO" id="GO:0005886">
    <property type="term" value="C:plasma membrane"/>
    <property type="evidence" value="ECO:0007669"/>
    <property type="project" value="UniProtKB-SubCell"/>
</dbReference>
<reference evidence="15 16" key="1">
    <citation type="submission" date="2011-11" db="EMBL/GenBank/DDBJ databases">
        <title>Improved High-Quality Draft sequence of Beggiatoa alba B18lD.</title>
        <authorList>
            <consortium name="US DOE Joint Genome Institute"/>
            <person name="Lucas S."/>
            <person name="Han J."/>
            <person name="Lapidus A."/>
            <person name="Cheng J.-F."/>
            <person name="Goodwin L."/>
            <person name="Pitluck S."/>
            <person name="Peters L."/>
            <person name="Mikhailova N."/>
            <person name="Held B."/>
            <person name="Detter J.C."/>
            <person name="Han C."/>
            <person name="Tapia R."/>
            <person name="Land M."/>
            <person name="Hauser L."/>
            <person name="Kyrpides N."/>
            <person name="Ivanova N."/>
            <person name="Pagani I."/>
            <person name="Samuel K."/>
            <person name="Teske A."/>
            <person name="Mueller J."/>
            <person name="Woyke T."/>
        </authorList>
    </citation>
    <scope>NUCLEOTIDE SEQUENCE [LARGE SCALE GENOMIC DNA]</scope>
    <source>
        <strain evidence="15 16">B18LD</strain>
    </source>
</reference>
<protein>
    <recommendedName>
        <fullName evidence="3">Biopolymer transport protein ExbB</fullName>
    </recommendedName>
</protein>
<feature type="transmembrane region" description="Helical" evidence="13">
    <location>
        <begin position="179"/>
        <end position="200"/>
    </location>
</feature>
<evidence type="ECO:0000256" key="5">
    <source>
        <dbReference type="ARBA" id="ARBA00022475"/>
    </source>
</evidence>
<dbReference type="Proteomes" id="UP000005744">
    <property type="component" value="Unassembled WGS sequence"/>
</dbReference>
<feature type="domain" description="MotA/TolQ/ExbB proton channel" evidence="14">
    <location>
        <begin position="107"/>
        <end position="211"/>
    </location>
</feature>
<evidence type="ECO:0000256" key="10">
    <source>
        <dbReference type="ARBA" id="ARBA00023136"/>
    </source>
</evidence>
<dbReference type="HOGENOM" id="CLU_053325_2_0_6"/>
<dbReference type="EMBL" id="JH600070">
    <property type="protein sequence ID" value="EIJ42948.1"/>
    <property type="molecule type" value="Genomic_DNA"/>
</dbReference>
<evidence type="ECO:0000313" key="16">
    <source>
        <dbReference type="Proteomes" id="UP000005744"/>
    </source>
</evidence>
<organism evidence="15 16">
    <name type="scientific">Beggiatoa alba B18LD</name>
    <dbReference type="NCBI Taxonomy" id="395493"/>
    <lineage>
        <taxon>Bacteria</taxon>
        <taxon>Pseudomonadati</taxon>
        <taxon>Pseudomonadota</taxon>
        <taxon>Gammaproteobacteria</taxon>
        <taxon>Thiotrichales</taxon>
        <taxon>Thiotrichaceae</taxon>
        <taxon>Beggiatoa</taxon>
    </lineage>
</organism>
<keyword evidence="10 13" id="KW-0472">Membrane</keyword>
<accession>I3CH55</accession>
<evidence type="ECO:0000256" key="12">
    <source>
        <dbReference type="RuleBase" id="RU004057"/>
    </source>
</evidence>
<keyword evidence="4 12" id="KW-0813">Transport</keyword>
<sequence length="249" mass="27222">MQTHFGLDGFLLHLMENPLALTIGIILVVMSLLSWYLLLSKTMTLLIIKIRTAQFRRRFEHADSLQTLNAIAQQQKGYEPFSYLTGHSIQAAIHHERLAPNRANMICSHSEFITRTMRRIINKETERLKAGLTILASIASTAPFIGLLGTVLGIYGALMRISSAGSASLETVAAPVGEALIMTAIGLAVAIPAVLGYNALVRSYQSYFNELDAFAHDLYAYLNTGGRVNPSSSTLPSTHVESFTLQEAA</sequence>
<comment type="subcellular location">
    <subcellularLocation>
        <location evidence="1">Cell inner membrane</location>
        <topology evidence="1">Multi-pass membrane protein</topology>
    </subcellularLocation>
    <subcellularLocation>
        <location evidence="12">Membrane</location>
        <topology evidence="12">Multi-pass membrane protein</topology>
    </subcellularLocation>
</comment>
<dbReference type="STRING" id="395493.BegalDRAFT_2083"/>
<keyword evidence="6" id="KW-0997">Cell inner membrane</keyword>
<dbReference type="InterPro" id="IPR002898">
    <property type="entry name" value="MotA_ExbB_proton_chnl"/>
</dbReference>
<keyword evidence="9 13" id="KW-1133">Transmembrane helix</keyword>
<gene>
    <name evidence="15" type="ORF">BegalDRAFT_2083</name>
</gene>
<evidence type="ECO:0000313" key="15">
    <source>
        <dbReference type="EMBL" id="EIJ42948.1"/>
    </source>
</evidence>
<evidence type="ECO:0000259" key="14">
    <source>
        <dbReference type="Pfam" id="PF01618"/>
    </source>
</evidence>
<dbReference type="InterPro" id="IPR050790">
    <property type="entry name" value="ExbB/TolQ_transport"/>
</dbReference>
<evidence type="ECO:0000256" key="6">
    <source>
        <dbReference type="ARBA" id="ARBA00022519"/>
    </source>
</evidence>
<dbReference type="Pfam" id="PF01618">
    <property type="entry name" value="MotA_ExbB"/>
    <property type="match status" value="1"/>
</dbReference>
<feature type="transmembrane region" description="Helical" evidence="13">
    <location>
        <begin position="132"/>
        <end position="159"/>
    </location>
</feature>
<keyword evidence="8 12" id="KW-0653">Protein transport</keyword>
<keyword evidence="7 13" id="KW-0812">Transmembrane</keyword>
<keyword evidence="16" id="KW-1185">Reference proteome</keyword>
<comment type="function">
    <text evidence="11">Involved in the TonB-dependent energy-dependent transport of various receptor-bound substrates. Protects ExbD from proteolytic degradation and functionally stabilizes TonB.</text>
</comment>
<comment type="subunit">
    <text evidence="2">The accessory proteins ExbB and ExbD seem to form a complex with TonB.</text>
</comment>
<dbReference type="PANTHER" id="PTHR30625">
    <property type="entry name" value="PROTEIN TOLQ"/>
    <property type="match status" value="1"/>
</dbReference>
<evidence type="ECO:0000256" key="11">
    <source>
        <dbReference type="ARBA" id="ARBA00024816"/>
    </source>
</evidence>
<evidence type="ECO:0000256" key="9">
    <source>
        <dbReference type="ARBA" id="ARBA00022989"/>
    </source>
</evidence>
<evidence type="ECO:0000256" key="1">
    <source>
        <dbReference type="ARBA" id="ARBA00004429"/>
    </source>
</evidence>
<dbReference type="AlphaFoldDB" id="I3CH55"/>
<evidence type="ECO:0000256" key="4">
    <source>
        <dbReference type="ARBA" id="ARBA00022448"/>
    </source>
</evidence>
<evidence type="ECO:0000256" key="2">
    <source>
        <dbReference type="ARBA" id="ARBA00011471"/>
    </source>
</evidence>
<evidence type="ECO:0000256" key="7">
    <source>
        <dbReference type="ARBA" id="ARBA00022692"/>
    </source>
</evidence>
<comment type="similarity">
    <text evidence="12">Belongs to the exbB/tolQ family.</text>
</comment>
<evidence type="ECO:0000256" key="13">
    <source>
        <dbReference type="SAM" id="Phobius"/>
    </source>
</evidence>
<evidence type="ECO:0000256" key="8">
    <source>
        <dbReference type="ARBA" id="ARBA00022927"/>
    </source>
</evidence>
<evidence type="ECO:0000256" key="3">
    <source>
        <dbReference type="ARBA" id="ARBA00022093"/>
    </source>
</evidence>
<keyword evidence="5" id="KW-1003">Cell membrane</keyword>
<proteinExistence type="inferred from homology"/>
<name>I3CH55_9GAMM</name>